<dbReference type="InterPro" id="IPR024606">
    <property type="entry name" value="KIAA1549"/>
</dbReference>
<dbReference type="FunCoup" id="H3B7S4">
    <property type="interactions" value="567"/>
</dbReference>
<keyword evidence="2" id="KW-1133">Transmembrane helix</keyword>
<dbReference type="HOGENOM" id="CLU_002218_0_0_1"/>
<feature type="compositionally biased region" description="Basic residues" evidence="1">
    <location>
        <begin position="1172"/>
        <end position="1186"/>
    </location>
</feature>
<sequence length="1462" mass="158636">TPVLPEEVLPAELLDGDPGSGDYLETLSFINELVPLTSLVTDLYDLDDSSSEVFDTSFPTRPVLSFSSGFALAFDSSTAFSHALEESFTSIMSTTVYLSHSSSSRDALPTHITVTAVSSSVVFMKDSFTLDATVQQTPDVSRATGNVSLPEATVTYATLSEAIDIMPTQSVTVPTALTANWTAEEASDGSDVTSSLLSAVFLPESRSASLLFFGDAPSSLRTSAFSAALSLERTAVEPMSTIAPSDSTSVEFTKQLALESLHLEPITFSILESTITSSISLASGYFSMPVEEESVVETGSHLLLTSSVPETTSWQEIPYCCEETSFPAVMMSYTETESVVASSTLGSELYSTSVLVTLQPAPSLMMTLSSSSSFWSSELDSSPMPTQSFSLSSSSESFSGFVLSTIDLEVPASVRSVAPSPSPTESLNVAVTTFVPALPTLPATPSPGPGTTSETEGTHVTCDSTPTGAATTSATATTETTAAASATKTTTGASTTTDVVTTPSSTTTTTVTTTTPPYLCDITVPDAYLVTAVLSKAAEREKVKAAIRELLNACFNRSVELQLKKTTSDFTFLVVSGPLVYTAIAVINALSDSRLLHSPSPDVLSLSLAAEVPEYWFQVHTVLQFVPYNVDVRFCNFSQRIERGLSLAFSEVKRRYMEKTSIIVQLLNITLSVTEPEVYRKGPVNITFAIRDGDGYLNGSDVSDLFRLLNMVEFSFYLGFPVLHIAEPFHYPELNLSHTLKSSWIKTVLLGVLDYRLKQKAFQAEMERKLAQLISEVQGRVLRRKRASTLGNSTVQIVTVSRIEGVDDPVELVYFVEGQDGGRLSAVEASHLFNKIDIQRAAIILGYRVRGTVAQPVEKVEQPPSDTKNNLWIILGVAGPVIVVVIIIVILYWKLCRTDKLEFQPDTMSNIQQRQKLQASSVKGFDFAKQHLGQHNKEDVLVIQEPSPQPLPVKDATPSENGNVPTPKPKTTPKTSKGIRHRGRISPSDAESLGSEPSSGRESAEEEPRPALAPSEGKHRKEMKNGPGPPVSNGTDEQHSSASIFEHVDRNSRSSAASRRVPNKIQLIAMQPIVAPPLQKPLVLERVAESCKINKEIQTALRHKSEIEHHRNKIRLRAKRKGHYEFPVMEDVAFTDTKDRRRLYRKAQMQIDRILDPNAHHAPSISMEPRKSSRAKRSPRQRRRHQMNGSLTDIEKDRLIATDSDGTYKRPPGFNNVAYIVSRSDPDVPIVSQTPSPQDGEVFPGSPPHGHPPPPPPYIPPQPSIEQARQQMHSLLDDAFALVAPGSQGNNMGSTLPGVSMGQQQVTSTPARVTRGTSSSQWPSLYGPNPGPGSSYRRYADLGMPLLPGPALLQGCSPGALVPAAIPPPPWHKVIIETEYSVNSKRFITAKQNTEEARKKVMMMIYLSLGSQIQQLTQVGLANKIGVPPGQPPPGKVGLSHPGGPMWSPYHPDEELIRSGLH</sequence>
<dbReference type="PANTHER" id="PTHR21590">
    <property type="entry name" value="SEA DOMAIN-CONTAINING PROTEIN"/>
    <property type="match status" value="1"/>
</dbReference>
<dbReference type="GeneTree" id="ENSGT00530000063472"/>
<keyword evidence="2" id="KW-0812">Transmembrane</keyword>
<feature type="compositionally biased region" description="Pro residues" evidence="1">
    <location>
        <begin position="1245"/>
        <end position="1263"/>
    </location>
</feature>
<dbReference type="EMBL" id="AFYH01019379">
    <property type="status" value="NOT_ANNOTATED_CDS"/>
    <property type="molecule type" value="Genomic_DNA"/>
</dbReference>
<evidence type="ECO:0000313" key="3">
    <source>
        <dbReference type="Ensembl" id="ENSLACP00000017945.1"/>
    </source>
</evidence>
<proteinExistence type="predicted"/>
<accession>H3B7S4</accession>
<feature type="region of interest" description="Disordered" evidence="1">
    <location>
        <begin position="464"/>
        <end position="511"/>
    </location>
</feature>
<keyword evidence="4" id="KW-1185">Reference proteome</keyword>
<dbReference type="InParanoid" id="H3B7S4"/>
<gene>
    <name evidence="3" type="primary">SI:CH211-1E14.1</name>
</gene>
<reference evidence="4" key="1">
    <citation type="submission" date="2011-08" db="EMBL/GenBank/DDBJ databases">
        <title>The draft genome of Latimeria chalumnae.</title>
        <authorList>
            <person name="Di Palma F."/>
            <person name="Alfoldi J."/>
            <person name="Johnson J."/>
            <person name="Berlin A."/>
            <person name="Gnerre S."/>
            <person name="Jaffe D."/>
            <person name="MacCallum I."/>
            <person name="Young S."/>
            <person name="Walker B.J."/>
            <person name="Lander E."/>
            <person name="Lindblad-Toh K."/>
        </authorList>
    </citation>
    <scope>NUCLEOTIDE SEQUENCE [LARGE SCALE GENOMIC DNA]</scope>
    <source>
        <strain evidence="4">Wild caught</strain>
    </source>
</reference>
<feature type="region of interest" description="Disordered" evidence="1">
    <location>
        <begin position="1152"/>
        <end position="1197"/>
    </location>
</feature>
<name>H3B7S4_LATCH</name>
<feature type="region of interest" description="Disordered" evidence="1">
    <location>
        <begin position="1225"/>
        <end position="1268"/>
    </location>
</feature>
<dbReference type="Proteomes" id="UP000008672">
    <property type="component" value="Unassembled WGS sequence"/>
</dbReference>
<dbReference type="EMBL" id="AFYH01019378">
    <property type="status" value="NOT_ANNOTATED_CDS"/>
    <property type="molecule type" value="Genomic_DNA"/>
</dbReference>
<reference evidence="3" key="2">
    <citation type="submission" date="2025-08" db="UniProtKB">
        <authorList>
            <consortium name="Ensembl"/>
        </authorList>
    </citation>
    <scope>IDENTIFICATION</scope>
</reference>
<dbReference type="Ensembl" id="ENSLACT00000018075.1">
    <property type="protein sequence ID" value="ENSLACP00000017945.1"/>
    <property type="gene ID" value="ENSLACG00000015810.1"/>
</dbReference>
<dbReference type="EMBL" id="AFYH01019376">
    <property type="status" value="NOT_ANNOTATED_CDS"/>
    <property type="molecule type" value="Genomic_DNA"/>
</dbReference>
<feature type="region of interest" description="Disordered" evidence="1">
    <location>
        <begin position="1427"/>
        <end position="1452"/>
    </location>
</feature>
<dbReference type="EMBL" id="AFYH01019377">
    <property type="status" value="NOT_ANNOTATED_CDS"/>
    <property type="molecule type" value="Genomic_DNA"/>
</dbReference>
<evidence type="ECO:0000256" key="1">
    <source>
        <dbReference type="SAM" id="MobiDB-lite"/>
    </source>
</evidence>
<dbReference type="Pfam" id="PF12877">
    <property type="entry name" value="KIAA1549"/>
    <property type="match status" value="1"/>
</dbReference>
<protein>
    <submittedName>
        <fullName evidence="3">KIAA1549</fullName>
    </submittedName>
</protein>
<dbReference type="PANTHER" id="PTHR21590:SF4">
    <property type="entry name" value="UPF0606 PROTEIN KIAA1549"/>
    <property type="match status" value="1"/>
</dbReference>
<evidence type="ECO:0000256" key="2">
    <source>
        <dbReference type="SAM" id="Phobius"/>
    </source>
</evidence>
<dbReference type="eggNOG" id="ENOG502QT4E">
    <property type="taxonomic scope" value="Eukaryota"/>
</dbReference>
<keyword evidence="2" id="KW-0472">Membrane</keyword>
<organism evidence="3 4">
    <name type="scientific">Latimeria chalumnae</name>
    <name type="common">Coelacanth</name>
    <dbReference type="NCBI Taxonomy" id="7897"/>
    <lineage>
        <taxon>Eukaryota</taxon>
        <taxon>Metazoa</taxon>
        <taxon>Chordata</taxon>
        <taxon>Craniata</taxon>
        <taxon>Vertebrata</taxon>
        <taxon>Euteleostomi</taxon>
        <taxon>Coelacanthiformes</taxon>
        <taxon>Coelacanthidae</taxon>
        <taxon>Latimeria</taxon>
    </lineage>
</organism>
<reference evidence="3" key="3">
    <citation type="submission" date="2025-09" db="UniProtKB">
        <authorList>
            <consortium name="Ensembl"/>
        </authorList>
    </citation>
    <scope>IDENTIFICATION</scope>
</reference>
<feature type="transmembrane region" description="Helical" evidence="2">
    <location>
        <begin position="570"/>
        <end position="590"/>
    </location>
</feature>
<evidence type="ECO:0000313" key="4">
    <source>
        <dbReference type="Proteomes" id="UP000008672"/>
    </source>
</evidence>
<dbReference type="OMA" id="YTWCASC"/>
<feature type="transmembrane region" description="Helical" evidence="2">
    <location>
        <begin position="871"/>
        <end position="893"/>
    </location>
</feature>
<dbReference type="STRING" id="7897.ENSLACP00000017945"/>
<feature type="region of interest" description="Disordered" evidence="1">
    <location>
        <begin position="947"/>
        <end position="1040"/>
    </location>
</feature>